<dbReference type="EMBL" id="QPFP01000244">
    <property type="protein sequence ID" value="TEB18563.1"/>
    <property type="molecule type" value="Genomic_DNA"/>
</dbReference>
<dbReference type="AlphaFoldDB" id="A0A4Y7SAG2"/>
<evidence type="ECO:0000313" key="1">
    <source>
        <dbReference type="EMBL" id="TEB18563.1"/>
    </source>
</evidence>
<sequence length="54" mass="6187">MPLVPPPRYVVLGPRHTRHTVSRGIPEPTDSIHSEWEVGSLNRAQQTHVHYRPP</sequence>
<keyword evidence="2" id="KW-1185">Reference proteome</keyword>
<proteinExistence type="predicted"/>
<evidence type="ECO:0000313" key="2">
    <source>
        <dbReference type="Proteomes" id="UP000298030"/>
    </source>
</evidence>
<accession>A0A4Y7SAG2</accession>
<name>A0A4Y7SAG2_COPMI</name>
<feature type="non-terminal residue" evidence="1">
    <location>
        <position position="54"/>
    </location>
</feature>
<protein>
    <submittedName>
        <fullName evidence="1">Uncharacterized protein</fullName>
    </submittedName>
</protein>
<organism evidence="1 2">
    <name type="scientific">Coprinellus micaceus</name>
    <name type="common">Glistening ink-cap mushroom</name>
    <name type="synonym">Coprinus micaceus</name>
    <dbReference type="NCBI Taxonomy" id="71717"/>
    <lineage>
        <taxon>Eukaryota</taxon>
        <taxon>Fungi</taxon>
        <taxon>Dikarya</taxon>
        <taxon>Basidiomycota</taxon>
        <taxon>Agaricomycotina</taxon>
        <taxon>Agaricomycetes</taxon>
        <taxon>Agaricomycetidae</taxon>
        <taxon>Agaricales</taxon>
        <taxon>Agaricineae</taxon>
        <taxon>Psathyrellaceae</taxon>
        <taxon>Coprinellus</taxon>
    </lineage>
</organism>
<comment type="caution">
    <text evidence="1">The sequence shown here is derived from an EMBL/GenBank/DDBJ whole genome shotgun (WGS) entry which is preliminary data.</text>
</comment>
<gene>
    <name evidence="1" type="ORF">FA13DRAFT_1745621</name>
</gene>
<reference evidence="1 2" key="1">
    <citation type="journal article" date="2019" name="Nat. Ecol. Evol.">
        <title>Megaphylogeny resolves global patterns of mushroom evolution.</title>
        <authorList>
            <person name="Varga T."/>
            <person name="Krizsan K."/>
            <person name="Foldi C."/>
            <person name="Dima B."/>
            <person name="Sanchez-Garcia M."/>
            <person name="Sanchez-Ramirez S."/>
            <person name="Szollosi G.J."/>
            <person name="Szarkandi J.G."/>
            <person name="Papp V."/>
            <person name="Albert L."/>
            <person name="Andreopoulos W."/>
            <person name="Angelini C."/>
            <person name="Antonin V."/>
            <person name="Barry K.W."/>
            <person name="Bougher N.L."/>
            <person name="Buchanan P."/>
            <person name="Buyck B."/>
            <person name="Bense V."/>
            <person name="Catcheside P."/>
            <person name="Chovatia M."/>
            <person name="Cooper J."/>
            <person name="Damon W."/>
            <person name="Desjardin D."/>
            <person name="Finy P."/>
            <person name="Geml J."/>
            <person name="Haridas S."/>
            <person name="Hughes K."/>
            <person name="Justo A."/>
            <person name="Karasinski D."/>
            <person name="Kautmanova I."/>
            <person name="Kiss B."/>
            <person name="Kocsube S."/>
            <person name="Kotiranta H."/>
            <person name="LaButti K.M."/>
            <person name="Lechner B.E."/>
            <person name="Liimatainen K."/>
            <person name="Lipzen A."/>
            <person name="Lukacs Z."/>
            <person name="Mihaltcheva S."/>
            <person name="Morgado L.N."/>
            <person name="Niskanen T."/>
            <person name="Noordeloos M.E."/>
            <person name="Ohm R.A."/>
            <person name="Ortiz-Santana B."/>
            <person name="Ovrebo C."/>
            <person name="Racz N."/>
            <person name="Riley R."/>
            <person name="Savchenko A."/>
            <person name="Shiryaev A."/>
            <person name="Soop K."/>
            <person name="Spirin V."/>
            <person name="Szebenyi C."/>
            <person name="Tomsovsky M."/>
            <person name="Tulloss R.E."/>
            <person name="Uehling J."/>
            <person name="Grigoriev I.V."/>
            <person name="Vagvolgyi C."/>
            <person name="Papp T."/>
            <person name="Martin F.M."/>
            <person name="Miettinen O."/>
            <person name="Hibbett D.S."/>
            <person name="Nagy L.G."/>
        </authorList>
    </citation>
    <scope>NUCLEOTIDE SEQUENCE [LARGE SCALE GENOMIC DNA]</scope>
    <source>
        <strain evidence="1 2">FP101781</strain>
    </source>
</reference>
<dbReference type="Proteomes" id="UP000298030">
    <property type="component" value="Unassembled WGS sequence"/>
</dbReference>